<dbReference type="PANTHER" id="PTHR39206:SF1">
    <property type="entry name" value="SLL8004 PROTEIN"/>
    <property type="match status" value="1"/>
</dbReference>
<sequence>MSNTNAGAERPQLLVFGGPNSSGKSTINSEVLQSFPGEYVNADDIARTLTHIADPRERNLLAADIAQARREQALTQRRDLAYETVMSTEEKIADMTHARSLGYEVSLIFVITDDPSLNVKRVQNRVKSGGHDVPEDRIRQRYFRSLELLACAIEKAENVRVFDNSLNVRRVVFEKYSDEVIYHPLASQPPYQLSCQDRLEQRLQSLASLTGQTDWTFADASHGREYSGKGCATPWHIAIQSVDGLHLHDRQLLGRVKQSGEHYDLAYAYQHGKRLTD</sequence>
<accession>A0ABP9VER8</accession>
<evidence type="ECO:0000313" key="6">
    <source>
        <dbReference type="Proteomes" id="UP001458946"/>
    </source>
</evidence>
<feature type="region of interest" description="Disordered" evidence="3">
    <location>
        <begin position="1"/>
        <end position="20"/>
    </location>
</feature>
<keyword evidence="6" id="KW-1185">Reference proteome</keyword>
<dbReference type="Gene3D" id="3.40.50.300">
    <property type="entry name" value="P-loop containing nucleotide triphosphate hydrolases"/>
    <property type="match status" value="1"/>
</dbReference>
<keyword evidence="1" id="KW-0547">Nucleotide-binding</keyword>
<evidence type="ECO:0000259" key="4">
    <source>
        <dbReference type="Pfam" id="PF06414"/>
    </source>
</evidence>
<name>A0ABP9VER8_9DEIO</name>
<dbReference type="SUPFAM" id="SSF52540">
    <property type="entry name" value="P-loop containing nucleoside triphosphate hydrolases"/>
    <property type="match status" value="1"/>
</dbReference>
<evidence type="ECO:0000256" key="2">
    <source>
        <dbReference type="ARBA" id="ARBA00022840"/>
    </source>
</evidence>
<keyword evidence="2" id="KW-0067">ATP-binding</keyword>
<dbReference type="EMBL" id="BAABRN010000063">
    <property type="protein sequence ID" value="GAA5503727.1"/>
    <property type="molecule type" value="Genomic_DNA"/>
</dbReference>
<comment type="caution">
    <text evidence="5">The sequence shown here is derived from an EMBL/GenBank/DDBJ whole genome shotgun (WGS) entry which is preliminary data.</text>
</comment>
<reference evidence="5 6" key="1">
    <citation type="submission" date="2024-02" db="EMBL/GenBank/DDBJ databases">
        <title>Deinococcus xinjiangensis NBRC 107630.</title>
        <authorList>
            <person name="Ichikawa N."/>
            <person name="Katano-Makiyama Y."/>
            <person name="Hidaka K."/>
        </authorList>
    </citation>
    <scope>NUCLEOTIDE SEQUENCE [LARGE SCALE GENOMIC DNA]</scope>
    <source>
        <strain evidence="5 6">NBRC 107630</strain>
    </source>
</reference>
<dbReference type="Proteomes" id="UP001458946">
    <property type="component" value="Unassembled WGS sequence"/>
</dbReference>
<gene>
    <name evidence="5" type="ORF">Dxin01_03488</name>
</gene>
<dbReference type="InterPro" id="IPR010488">
    <property type="entry name" value="Zeta_toxin_domain"/>
</dbReference>
<protein>
    <recommendedName>
        <fullName evidence="4">Zeta toxin domain-containing protein</fullName>
    </recommendedName>
</protein>
<evidence type="ECO:0000313" key="5">
    <source>
        <dbReference type="EMBL" id="GAA5503727.1"/>
    </source>
</evidence>
<dbReference type="Pfam" id="PF06414">
    <property type="entry name" value="Zeta_toxin"/>
    <property type="match status" value="1"/>
</dbReference>
<evidence type="ECO:0000256" key="3">
    <source>
        <dbReference type="SAM" id="MobiDB-lite"/>
    </source>
</evidence>
<dbReference type="PANTHER" id="PTHR39206">
    <property type="entry name" value="SLL8004 PROTEIN"/>
    <property type="match status" value="1"/>
</dbReference>
<evidence type="ECO:0000256" key="1">
    <source>
        <dbReference type="ARBA" id="ARBA00022741"/>
    </source>
</evidence>
<dbReference type="RefSeq" id="WP_353543702.1">
    <property type="nucleotide sequence ID" value="NZ_BAABRN010000063.1"/>
</dbReference>
<feature type="domain" description="Zeta toxin" evidence="4">
    <location>
        <begin position="8"/>
        <end position="183"/>
    </location>
</feature>
<proteinExistence type="predicted"/>
<dbReference type="InterPro" id="IPR027417">
    <property type="entry name" value="P-loop_NTPase"/>
</dbReference>
<organism evidence="5 6">
    <name type="scientific">Deinococcus xinjiangensis</name>
    <dbReference type="NCBI Taxonomy" id="457454"/>
    <lineage>
        <taxon>Bacteria</taxon>
        <taxon>Thermotogati</taxon>
        <taxon>Deinococcota</taxon>
        <taxon>Deinococci</taxon>
        <taxon>Deinococcales</taxon>
        <taxon>Deinococcaceae</taxon>
        <taxon>Deinococcus</taxon>
    </lineage>
</organism>